<proteinExistence type="predicted"/>
<reference evidence="2 3" key="1">
    <citation type="submission" date="2017-05" db="EMBL/GenBank/DDBJ databases">
        <authorList>
            <person name="Varghese N."/>
            <person name="Submissions S."/>
        </authorList>
    </citation>
    <scope>NUCLEOTIDE SEQUENCE [LARGE SCALE GENOMIC DNA]</scope>
    <source>
        <strain evidence="2 3">DSM 15949</strain>
    </source>
</reference>
<comment type="caution">
    <text evidence="2">The sequence shown here is derived from an EMBL/GenBank/DDBJ whole genome shotgun (WGS) entry which is preliminary data.</text>
</comment>
<dbReference type="InterPro" id="IPR009875">
    <property type="entry name" value="PilZ_domain"/>
</dbReference>
<feature type="domain" description="PilZ" evidence="1">
    <location>
        <begin position="17"/>
        <end position="99"/>
    </location>
</feature>
<accession>A0ABY1PF99</accession>
<dbReference type="SUPFAM" id="SSF141371">
    <property type="entry name" value="PilZ domain-like"/>
    <property type="match status" value="1"/>
</dbReference>
<protein>
    <submittedName>
        <fullName evidence="2">PilZ domain-containing protein</fullName>
    </submittedName>
</protein>
<evidence type="ECO:0000259" key="1">
    <source>
        <dbReference type="Pfam" id="PF07238"/>
    </source>
</evidence>
<dbReference type="Pfam" id="PF07238">
    <property type="entry name" value="PilZ"/>
    <property type="match status" value="1"/>
</dbReference>
<keyword evidence="3" id="KW-1185">Reference proteome</keyword>
<evidence type="ECO:0000313" key="2">
    <source>
        <dbReference type="EMBL" id="SMP32921.1"/>
    </source>
</evidence>
<organism evidence="2 3">
    <name type="scientific">Roseibium denhamense</name>
    <dbReference type="NCBI Taxonomy" id="76305"/>
    <lineage>
        <taxon>Bacteria</taxon>
        <taxon>Pseudomonadati</taxon>
        <taxon>Pseudomonadota</taxon>
        <taxon>Alphaproteobacteria</taxon>
        <taxon>Hyphomicrobiales</taxon>
        <taxon>Stappiaceae</taxon>
        <taxon>Roseibium</taxon>
    </lineage>
</organism>
<evidence type="ECO:0000313" key="3">
    <source>
        <dbReference type="Proteomes" id="UP001157914"/>
    </source>
</evidence>
<sequence>MFSFIKSKQTEFTQAVQRRIHPRQRTRLRPAKLANLNNEFICDCSIRDISDGGLRILLNQDTDLPNEFYVFDVVHRNVSEVELCWRKELDAGVQFVVPPANIRHFSNTGLQRLAQRLYAMDD</sequence>
<gene>
    <name evidence="2" type="ORF">SAMN06265374_3615</name>
</gene>
<dbReference type="EMBL" id="FXTT01000005">
    <property type="protein sequence ID" value="SMP32921.1"/>
    <property type="molecule type" value="Genomic_DNA"/>
</dbReference>
<name>A0ABY1PF99_9HYPH</name>
<dbReference type="Proteomes" id="UP001157914">
    <property type="component" value="Unassembled WGS sequence"/>
</dbReference>
<dbReference type="Gene3D" id="2.40.10.220">
    <property type="entry name" value="predicted glycosyltransferase like domains"/>
    <property type="match status" value="1"/>
</dbReference>